<dbReference type="EMBL" id="CP003350">
    <property type="protein sequence ID" value="AFC86198.1"/>
    <property type="molecule type" value="Genomic_DNA"/>
</dbReference>
<sequence>MTIFEMESIRSVADRPDSEGAWVEARLDGGLIRVVADGQAMVCRKAVSCLLEPGPGDRVALHAADAGIVYVVAVLERPSSEPACVCFDRPLQLEVRGNFELQVQDSASLQCGRAFAVQAEKALLSIELLELVVTSLQGLIGELGLRTGALRLVSKAIDTVAERLVQVLGDSYRSVDGMDQVRAERIDYAALEQLRLHARNALYTADQLAKIDAGQIHLG</sequence>
<keyword evidence="2" id="KW-1185">Reference proteome</keyword>
<evidence type="ECO:0000313" key="1">
    <source>
        <dbReference type="EMBL" id="AFC86198.1"/>
    </source>
</evidence>
<accession>H8KZF6</accession>
<dbReference type="AlphaFoldDB" id="H8KZF6"/>
<dbReference type="Pfam" id="PF12059">
    <property type="entry name" value="DUF3540"/>
    <property type="match status" value="1"/>
</dbReference>
<organism evidence="1 2">
    <name type="scientific">Frateuria aurantia (strain ATCC 33424 / DSM 6220 / KCTC 2777 / LMG 1558 / NBRC 3245 / NCIMB 13370)</name>
    <name type="common">Acetobacter aurantius</name>
    <dbReference type="NCBI Taxonomy" id="767434"/>
    <lineage>
        <taxon>Bacteria</taxon>
        <taxon>Pseudomonadati</taxon>
        <taxon>Pseudomonadota</taxon>
        <taxon>Gammaproteobacteria</taxon>
        <taxon>Lysobacterales</taxon>
        <taxon>Rhodanobacteraceae</taxon>
        <taxon>Frateuria</taxon>
    </lineage>
</organism>
<evidence type="ECO:0000313" key="2">
    <source>
        <dbReference type="Proteomes" id="UP000005234"/>
    </source>
</evidence>
<name>H8KZF6_FRAAD</name>
<dbReference type="InterPro" id="IPR021927">
    <property type="entry name" value="DUF3540"/>
</dbReference>
<proteinExistence type="predicted"/>
<dbReference type="eggNOG" id="ENOG502Z8GU">
    <property type="taxonomic scope" value="Bacteria"/>
</dbReference>
<dbReference type="RefSeq" id="WP_014403203.1">
    <property type="nucleotide sequence ID" value="NC_017033.1"/>
</dbReference>
<protein>
    <recommendedName>
        <fullName evidence="3">DUF3540 domain-containing protein</fullName>
    </recommendedName>
</protein>
<evidence type="ECO:0008006" key="3">
    <source>
        <dbReference type="Google" id="ProtNLM"/>
    </source>
</evidence>
<dbReference type="HOGENOM" id="CLU_102202_0_0_6"/>
<dbReference type="KEGG" id="fau:Fraau_1793"/>
<dbReference type="STRING" id="767434.Fraau_1793"/>
<reference evidence="1" key="1">
    <citation type="submission" date="2012-02" db="EMBL/GenBank/DDBJ databases">
        <title>The complete genome of Frateuria aurantia DSM 6220.</title>
        <authorList>
            <consortium name="US DOE Joint Genome Institute (JGI-PGF)"/>
            <person name="Lucas S."/>
            <person name="Copeland A."/>
            <person name="Lapidus A."/>
            <person name="Glavina del Rio T."/>
            <person name="Dalin E."/>
            <person name="Tice H."/>
            <person name="Bruce D."/>
            <person name="Goodwin L."/>
            <person name="Pitluck S."/>
            <person name="Peters L."/>
            <person name="Ovchinnikova G."/>
            <person name="Teshima H."/>
            <person name="Kyrpides N."/>
            <person name="Mavromatis K."/>
            <person name="Ivanova N."/>
            <person name="Brettin T."/>
            <person name="Detter J.C."/>
            <person name="Han C."/>
            <person name="Larimer F."/>
            <person name="Land M."/>
            <person name="Hauser L."/>
            <person name="Markowitz V."/>
            <person name="Cheng J.-F."/>
            <person name="Hugenholtz P."/>
            <person name="Woyke T."/>
            <person name="Wu D."/>
            <person name="Brambilla E."/>
            <person name="Klenk H.-P."/>
            <person name="Eisen J.A."/>
        </authorList>
    </citation>
    <scope>NUCLEOTIDE SEQUENCE</scope>
    <source>
        <strain evidence="1">DSM 6220</strain>
    </source>
</reference>
<gene>
    <name evidence="1" type="ordered locus">Fraau_1793</name>
</gene>
<dbReference type="Proteomes" id="UP000005234">
    <property type="component" value="Chromosome"/>
</dbReference>